<accession>A0A370DLM9</accession>
<feature type="compositionally biased region" description="Basic and acidic residues" evidence="1">
    <location>
        <begin position="293"/>
        <end position="321"/>
    </location>
</feature>
<name>A0A370DLM9_9GAMM</name>
<sequence length="515" mass="58821">MARHQVQKQTFEIRVPRQEDARGLQDRLSTFGNHKLPLILDEVFEKQTAGTDRVWRIDRLEIDLGHLSEKALESQLTEGIRLKLAKALEKHRLSHERSGQKSDQSTDKLSFRQRTLESLQYYLKHGVLPWWSEKPPPWMESQHLTQLLQRPEILIKTLSVVINGSPLSLERLMQHIPPALITGIIEHGIPAGETQSIRKLAAKAAWESGETEKLLFLLAVNHAEDNDKIAAIITRHFTRQTLLLLHETLSRQIGRRTTETIPRWQRSLATLLPRAAASQSDTGRPKPPVPEANAEKRSKAGHKRSESPADFKLRREPKTSAESEAAELIQQTDRIDETTQESGDTDKASVTQVYIESAGIILLSPFLLPLFEGTGLVIDKSFVNAQARHQAVYLLEYLVWEENQHVEYDLALEKCLCGIPTEVPLISYSPTDEQKSECNTLLKAVIDHWKALKSTSPDGLREAFLQRKGRLEPNRMPPRLRVNPMPQDMLLQRLPWSYSIIKLPWMDQRLHVEWG</sequence>
<protein>
    <submittedName>
        <fullName evidence="2">Uncharacterized protein</fullName>
    </submittedName>
</protein>
<evidence type="ECO:0000313" key="2">
    <source>
        <dbReference type="EMBL" id="RDH85470.1"/>
    </source>
</evidence>
<dbReference type="EMBL" id="QFXE01000013">
    <property type="protein sequence ID" value="RDH85470.1"/>
    <property type="molecule type" value="Genomic_DNA"/>
</dbReference>
<gene>
    <name evidence="2" type="ORF">DIZ78_11040</name>
</gene>
<organism evidence="2 3">
    <name type="scientific">endosymbiont of Escarpia spicata</name>
    <dbReference type="NCBI Taxonomy" id="2200908"/>
    <lineage>
        <taxon>Bacteria</taxon>
        <taxon>Pseudomonadati</taxon>
        <taxon>Pseudomonadota</taxon>
        <taxon>Gammaproteobacteria</taxon>
        <taxon>sulfur-oxidizing symbionts</taxon>
    </lineage>
</organism>
<proteinExistence type="predicted"/>
<comment type="caution">
    <text evidence="2">The sequence shown here is derived from an EMBL/GenBank/DDBJ whole genome shotgun (WGS) entry which is preliminary data.</text>
</comment>
<feature type="region of interest" description="Disordered" evidence="1">
    <location>
        <begin position="274"/>
        <end position="346"/>
    </location>
</feature>
<keyword evidence="3" id="KW-1185">Reference proteome</keyword>
<evidence type="ECO:0000313" key="3">
    <source>
        <dbReference type="Proteomes" id="UP000254771"/>
    </source>
</evidence>
<dbReference type="AlphaFoldDB" id="A0A370DLM9"/>
<reference evidence="2 3" key="1">
    <citation type="journal article" date="2018" name="ISME J.">
        <title>Endosymbiont genomes yield clues of tubeworm success.</title>
        <authorList>
            <person name="Li Y."/>
            <person name="Liles M.R."/>
            <person name="Halanych K.M."/>
        </authorList>
    </citation>
    <scope>NUCLEOTIDE SEQUENCE [LARGE SCALE GENOMIC DNA]</scope>
    <source>
        <strain evidence="2">A1462</strain>
    </source>
</reference>
<evidence type="ECO:0000256" key="1">
    <source>
        <dbReference type="SAM" id="MobiDB-lite"/>
    </source>
</evidence>
<dbReference type="InterPro" id="IPR045538">
    <property type="entry name" value="CIS_TMP"/>
</dbReference>
<dbReference type="Proteomes" id="UP000254771">
    <property type="component" value="Unassembled WGS sequence"/>
</dbReference>
<dbReference type="Pfam" id="PF19268">
    <property type="entry name" value="CIS_TMP"/>
    <property type="match status" value="1"/>
</dbReference>